<accession>A0A5C5XEV7</accession>
<comment type="caution">
    <text evidence="1">The sequence shown here is derived from an EMBL/GenBank/DDBJ whole genome shotgun (WGS) entry which is preliminary data.</text>
</comment>
<protein>
    <submittedName>
        <fullName evidence="1">Uncharacterized protein</fullName>
    </submittedName>
</protein>
<dbReference type="Proteomes" id="UP000316095">
    <property type="component" value="Unassembled WGS sequence"/>
</dbReference>
<sequence length="172" mass="18340">MKKEFFSLFGFATLSATLLIGCADQSGSPTTSTGKTDSTYLASTEPTGALPVGEARGTSQDKQEVVLVGRIGGSSKPFIDGLAAFTIVDPKVPYCSEDEGCPTPWDYCCEQNQVKENIATVKVVNTEGKPVSEDARKLLGVKELNMVVVHGTAQRDDDGNLSVLADQIYVKE</sequence>
<reference evidence="1 2" key="1">
    <citation type="submission" date="2019-02" db="EMBL/GenBank/DDBJ databases">
        <title>Deep-cultivation of Planctomycetes and their phenomic and genomic characterization uncovers novel biology.</title>
        <authorList>
            <person name="Wiegand S."/>
            <person name="Jogler M."/>
            <person name="Boedeker C."/>
            <person name="Pinto D."/>
            <person name="Vollmers J."/>
            <person name="Rivas-Marin E."/>
            <person name="Kohn T."/>
            <person name="Peeters S.H."/>
            <person name="Heuer A."/>
            <person name="Rast P."/>
            <person name="Oberbeckmann S."/>
            <person name="Bunk B."/>
            <person name="Jeske O."/>
            <person name="Meyerdierks A."/>
            <person name="Storesund J.E."/>
            <person name="Kallscheuer N."/>
            <person name="Luecker S."/>
            <person name="Lage O.M."/>
            <person name="Pohl T."/>
            <person name="Merkel B.J."/>
            <person name="Hornburger P."/>
            <person name="Mueller R.-W."/>
            <person name="Bruemmer F."/>
            <person name="Labrenz M."/>
            <person name="Spormann A.M."/>
            <person name="Op Den Camp H."/>
            <person name="Overmann J."/>
            <person name="Amann R."/>
            <person name="Jetten M.S.M."/>
            <person name="Mascher T."/>
            <person name="Medema M.H."/>
            <person name="Devos D.P."/>
            <person name="Kaster A.-K."/>
            <person name="Ovreas L."/>
            <person name="Rohde M."/>
            <person name="Galperin M.Y."/>
            <person name="Jogler C."/>
        </authorList>
    </citation>
    <scope>NUCLEOTIDE SEQUENCE [LARGE SCALE GENOMIC DNA]</scope>
    <source>
        <strain evidence="1 2">Pan54</strain>
    </source>
</reference>
<evidence type="ECO:0000313" key="1">
    <source>
        <dbReference type="EMBL" id="TWT61308.1"/>
    </source>
</evidence>
<evidence type="ECO:0000313" key="2">
    <source>
        <dbReference type="Proteomes" id="UP000316095"/>
    </source>
</evidence>
<dbReference type="EMBL" id="SJPG01000001">
    <property type="protein sequence ID" value="TWT61308.1"/>
    <property type="molecule type" value="Genomic_DNA"/>
</dbReference>
<dbReference type="OrthoDB" id="278607at2"/>
<keyword evidence="2" id="KW-1185">Reference proteome</keyword>
<proteinExistence type="predicted"/>
<dbReference type="AlphaFoldDB" id="A0A5C5XEV7"/>
<name>A0A5C5XEV7_9PLAN</name>
<organism evidence="1 2">
    <name type="scientific">Rubinisphaera italica</name>
    <dbReference type="NCBI Taxonomy" id="2527969"/>
    <lineage>
        <taxon>Bacteria</taxon>
        <taxon>Pseudomonadati</taxon>
        <taxon>Planctomycetota</taxon>
        <taxon>Planctomycetia</taxon>
        <taxon>Planctomycetales</taxon>
        <taxon>Planctomycetaceae</taxon>
        <taxon>Rubinisphaera</taxon>
    </lineage>
</organism>
<dbReference type="PROSITE" id="PS51257">
    <property type="entry name" value="PROKAR_LIPOPROTEIN"/>
    <property type="match status" value="1"/>
</dbReference>
<dbReference type="RefSeq" id="WP_146503323.1">
    <property type="nucleotide sequence ID" value="NZ_SJPG01000001.1"/>
</dbReference>
<gene>
    <name evidence="1" type="ORF">Pan54_20440</name>
</gene>